<gene>
    <name evidence="1" type="ORF">AGR7A_pTi0043</name>
</gene>
<name>A0A1S7UBN4_9HYPH</name>
<dbReference type="Proteomes" id="UP000192140">
    <property type="component" value="Unassembled WGS sequence"/>
</dbReference>
<keyword evidence="2" id="KW-1185">Reference proteome</keyword>
<organism evidence="1 2">
    <name type="scientific">Agrobacterium deltaense NCPPB 1641</name>
    <dbReference type="NCBI Taxonomy" id="1183425"/>
    <lineage>
        <taxon>Bacteria</taxon>
        <taxon>Pseudomonadati</taxon>
        <taxon>Pseudomonadota</taxon>
        <taxon>Alphaproteobacteria</taxon>
        <taxon>Hyphomicrobiales</taxon>
        <taxon>Rhizobiaceae</taxon>
        <taxon>Rhizobium/Agrobacterium group</taxon>
        <taxon>Agrobacterium</taxon>
    </lineage>
</organism>
<dbReference type="EMBL" id="FCNP01000051">
    <property type="protein sequence ID" value="CVI64296.1"/>
    <property type="molecule type" value="Genomic_DNA"/>
</dbReference>
<protein>
    <submittedName>
        <fullName evidence="1">Uncharacterized protein</fullName>
    </submittedName>
</protein>
<reference evidence="1" key="1">
    <citation type="submission" date="2016-01" db="EMBL/GenBank/DDBJ databases">
        <authorList>
            <person name="Regsiter A."/>
            <person name="william w."/>
        </authorList>
    </citation>
    <scope>NUCLEOTIDE SEQUENCE</scope>
    <source>
        <strain evidence="1">NCPPB 1641</strain>
    </source>
</reference>
<evidence type="ECO:0000313" key="2">
    <source>
        <dbReference type="Proteomes" id="UP000192140"/>
    </source>
</evidence>
<accession>A0A1S7UBN4</accession>
<evidence type="ECO:0000313" key="1">
    <source>
        <dbReference type="EMBL" id="CVI64296.1"/>
    </source>
</evidence>
<sequence length="36" mass="4168">MPSNKLTKILKRRLQTIGYPYLLVLENCFATISQTL</sequence>
<proteinExistence type="predicted"/>
<dbReference type="AlphaFoldDB" id="A0A1S7UBN4"/>
<comment type="caution">
    <text evidence="1">The sequence shown here is derived from an EMBL/GenBank/DDBJ whole genome shotgun (WGS) entry which is preliminary data.</text>
</comment>